<keyword evidence="16" id="KW-1185">Reference proteome</keyword>
<dbReference type="Gene3D" id="2.170.130.10">
    <property type="entry name" value="TonB-dependent receptor, plug domain"/>
    <property type="match status" value="1"/>
</dbReference>
<evidence type="ECO:0000256" key="12">
    <source>
        <dbReference type="SAM" id="SignalP"/>
    </source>
</evidence>
<dbReference type="EMBL" id="FOTW01000010">
    <property type="protein sequence ID" value="SFL99148.1"/>
    <property type="molecule type" value="Genomic_DNA"/>
</dbReference>
<evidence type="ECO:0000313" key="15">
    <source>
        <dbReference type="EMBL" id="SFL99148.1"/>
    </source>
</evidence>
<dbReference type="Gene3D" id="2.40.170.20">
    <property type="entry name" value="TonB-dependent receptor, beta-barrel domain"/>
    <property type="match status" value="1"/>
</dbReference>
<dbReference type="Pfam" id="PF00593">
    <property type="entry name" value="TonB_dep_Rec_b-barrel"/>
    <property type="match status" value="1"/>
</dbReference>
<organism evidence="15 16">
    <name type="scientific">Rugamonas rubra</name>
    <dbReference type="NCBI Taxonomy" id="758825"/>
    <lineage>
        <taxon>Bacteria</taxon>
        <taxon>Pseudomonadati</taxon>
        <taxon>Pseudomonadota</taxon>
        <taxon>Betaproteobacteria</taxon>
        <taxon>Burkholderiales</taxon>
        <taxon>Oxalobacteraceae</taxon>
        <taxon>Telluria group</taxon>
        <taxon>Rugamonas</taxon>
    </lineage>
</organism>
<keyword evidence="9 10" id="KW-0998">Cell outer membrane</keyword>
<reference evidence="15 16" key="1">
    <citation type="submission" date="2016-10" db="EMBL/GenBank/DDBJ databases">
        <authorList>
            <person name="de Groot N.N."/>
        </authorList>
    </citation>
    <scope>NUCLEOTIDE SEQUENCE [LARGE SCALE GENOMIC DNA]</scope>
    <source>
        <strain evidence="15 16">ATCC 43154</strain>
    </source>
</reference>
<feature type="domain" description="TonB-dependent receptor-like beta-barrel" evidence="13">
    <location>
        <begin position="358"/>
        <end position="917"/>
    </location>
</feature>
<dbReference type="GO" id="GO:0009279">
    <property type="term" value="C:cell outer membrane"/>
    <property type="evidence" value="ECO:0007669"/>
    <property type="project" value="UniProtKB-SubCell"/>
</dbReference>
<evidence type="ECO:0000256" key="9">
    <source>
        <dbReference type="ARBA" id="ARBA00023237"/>
    </source>
</evidence>
<dbReference type="OrthoDB" id="8530571at2"/>
<gene>
    <name evidence="15" type="ORF">SAMN02982985_02294</name>
</gene>
<comment type="similarity">
    <text evidence="2 10 11">Belongs to the TonB-dependent receptor family.</text>
</comment>
<dbReference type="InterPro" id="IPR012910">
    <property type="entry name" value="Plug_dom"/>
</dbReference>
<keyword evidence="7 10" id="KW-0472">Membrane</keyword>
<dbReference type="Pfam" id="PF07715">
    <property type="entry name" value="Plug"/>
    <property type="match status" value="1"/>
</dbReference>
<dbReference type="AlphaFoldDB" id="A0A1I4M7A7"/>
<dbReference type="PROSITE" id="PS52016">
    <property type="entry name" value="TONB_DEPENDENT_REC_3"/>
    <property type="match status" value="1"/>
</dbReference>
<sequence>MHQRTKIAVAVALALNSIAAFAQQADAPQRVEITGSRIRAVDTETAQPILKISQAQIQAAGLITVGDILNQMTSAGGDPAFSKGSSLSSNRETGGQYADMRNLGSQRLLVLVNGKRWTQSVDGFTDMSTIPTSMIDRLEVLKDGASAIYGSDAIAGVINVILKKSMEGGNLSIYAGKNEKGDGQAKDFSLTYGAGNDKASLMFGLTHSLTDPVWAKEREITRFSKGPDHYKSGLGTSPWGRIRQVGADGSASGFNQILNHTGTYDGVGVGADSRNPASYHPYTGAEQDAFNSASQMMYIMPNKLTSIFTKGTIQLPMDMRFTTTAMYAKRDSSRQVAGYPLSSGTQATYPVYLDKDSYFNPYGNQVAGAGKGQDLFFYRRTVDVPRVSDNSNQTLHIDATLEGELNLRGLPWNWSVGYNHSAINGTNVNTGNLNLPNLKKAVGPSFRNPAGVIQCGTAASPIPLAECTPFDIVGGPSAATPAALNYVMSTGQATYGSTVNSATADLSGELFTLPAGALGVAGGIERREVRGYDRLGQFEQSGLSTDLAGLSTSGGYTVKEAYLEANIPLLKGVPFAELLSVDFASRYSDYSNFGTTTNNKASFMWKPVKDMLVRGTIAEGFRAPTVGDTFGGGSQSYDDYADPCDSKDGDAASSPATAARCAAAGVPATYRQLNQAGQPVGSGGGQSTVPFMSGAGNADLKPETALTRTLGFVYNPSFVPGLTIGLDWFYIKISNRINAVESTYTANQCYVSGVQSFCDKIKRDPVSGMITSLSHGNANMGQLSTEGADLALSYRLPKNAYGQFNLRSESTYVASFKEKSTDDADWIGYAGEFANNRLKSSLSLDWSLGNWAATFTTRYYSALRGHCFSATVECSNPGAKASWGTNYNKVKATTYSDLNVSYKTSWKGQIMVGANNLFNKKPVINYDAGSGVDSGPSSSSSVDPNLPIDRFFYARYNQSF</sequence>
<protein>
    <submittedName>
        <fullName evidence="15">Iron complex outermembrane recepter protein</fullName>
    </submittedName>
</protein>
<evidence type="ECO:0000259" key="14">
    <source>
        <dbReference type="Pfam" id="PF07715"/>
    </source>
</evidence>
<evidence type="ECO:0000256" key="1">
    <source>
        <dbReference type="ARBA" id="ARBA00004571"/>
    </source>
</evidence>
<accession>A0A1I4M7A7</accession>
<dbReference type="InterPro" id="IPR000531">
    <property type="entry name" value="Beta-barrel_TonB"/>
</dbReference>
<keyword evidence="8" id="KW-0675">Receptor</keyword>
<comment type="subcellular location">
    <subcellularLocation>
        <location evidence="1 10">Cell outer membrane</location>
        <topology evidence="1 10">Multi-pass membrane protein</topology>
    </subcellularLocation>
</comment>
<keyword evidence="12" id="KW-0732">Signal</keyword>
<feature type="signal peptide" evidence="12">
    <location>
        <begin position="1"/>
        <end position="22"/>
    </location>
</feature>
<keyword evidence="6 11" id="KW-0798">TonB box</keyword>
<evidence type="ECO:0000256" key="7">
    <source>
        <dbReference type="ARBA" id="ARBA00023136"/>
    </source>
</evidence>
<dbReference type="InterPro" id="IPR036942">
    <property type="entry name" value="Beta-barrel_TonB_sf"/>
</dbReference>
<evidence type="ECO:0000256" key="5">
    <source>
        <dbReference type="ARBA" id="ARBA00022692"/>
    </source>
</evidence>
<keyword evidence="5 10" id="KW-0812">Transmembrane</keyword>
<dbReference type="PANTHER" id="PTHR47234">
    <property type="match status" value="1"/>
</dbReference>
<dbReference type="Proteomes" id="UP000199470">
    <property type="component" value="Unassembled WGS sequence"/>
</dbReference>
<keyword evidence="4 10" id="KW-1134">Transmembrane beta strand</keyword>
<evidence type="ECO:0000256" key="2">
    <source>
        <dbReference type="ARBA" id="ARBA00009810"/>
    </source>
</evidence>
<evidence type="ECO:0000256" key="8">
    <source>
        <dbReference type="ARBA" id="ARBA00023170"/>
    </source>
</evidence>
<dbReference type="STRING" id="758825.SAMN02982985_02294"/>
<evidence type="ECO:0000256" key="10">
    <source>
        <dbReference type="PROSITE-ProRule" id="PRU01360"/>
    </source>
</evidence>
<keyword evidence="3 10" id="KW-0813">Transport</keyword>
<evidence type="ECO:0000256" key="6">
    <source>
        <dbReference type="ARBA" id="ARBA00023077"/>
    </source>
</evidence>
<evidence type="ECO:0000313" key="16">
    <source>
        <dbReference type="Proteomes" id="UP000199470"/>
    </source>
</evidence>
<evidence type="ECO:0000256" key="4">
    <source>
        <dbReference type="ARBA" id="ARBA00022452"/>
    </source>
</evidence>
<dbReference type="InterPro" id="IPR039426">
    <property type="entry name" value="TonB-dep_rcpt-like"/>
</dbReference>
<dbReference type="SUPFAM" id="SSF56935">
    <property type="entry name" value="Porins"/>
    <property type="match status" value="1"/>
</dbReference>
<dbReference type="InterPro" id="IPR037066">
    <property type="entry name" value="Plug_dom_sf"/>
</dbReference>
<evidence type="ECO:0000259" key="13">
    <source>
        <dbReference type="Pfam" id="PF00593"/>
    </source>
</evidence>
<feature type="domain" description="TonB-dependent receptor plug" evidence="14">
    <location>
        <begin position="44"/>
        <end position="157"/>
    </location>
</feature>
<name>A0A1I4M7A7_9BURK</name>
<dbReference type="RefSeq" id="WP_093387606.1">
    <property type="nucleotide sequence ID" value="NZ_FOTW01000010.1"/>
</dbReference>
<dbReference type="PANTHER" id="PTHR47234:SF2">
    <property type="entry name" value="TONB-DEPENDENT RECEPTOR"/>
    <property type="match status" value="1"/>
</dbReference>
<evidence type="ECO:0000256" key="11">
    <source>
        <dbReference type="RuleBase" id="RU003357"/>
    </source>
</evidence>
<evidence type="ECO:0000256" key="3">
    <source>
        <dbReference type="ARBA" id="ARBA00022448"/>
    </source>
</evidence>
<proteinExistence type="inferred from homology"/>
<feature type="chain" id="PRO_5011487592" evidence="12">
    <location>
        <begin position="23"/>
        <end position="960"/>
    </location>
</feature>